<name>A0A1B7LVZ0_9MICC</name>
<feature type="compositionally biased region" description="Basic and acidic residues" evidence="1">
    <location>
        <begin position="1"/>
        <end position="10"/>
    </location>
</feature>
<feature type="compositionally biased region" description="Low complexity" evidence="1">
    <location>
        <begin position="59"/>
        <end position="100"/>
    </location>
</feature>
<sequence length="280" mass="29896">MNDKQPKKQPDYGVRLTGDELTAHQQKFQSQSPGAQNPSEYGPQGQPQPGASEYGPQGGAQPPASGQYPGYQAPGPQQPGYQQPGYGQPGFQQPGAPYGQPLGGPQLHPDMAKEPARAKSVNTSFWSILVAGVAYLLSILVTVPLPNRGYSDDDIALLESVLGPMLSEAPFQSVEAYLNSPMMSAAMIGQAVIVLIMYVLVALGIRHGWRSARIIGTIFAVLSLLSLSFVTPLSGAFSALAVVLGIVGIVFAWLPSSTEYFRRKAWQKAAKRAYPDAPSR</sequence>
<keyword evidence="2" id="KW-0472">Membrane</keyword>
<keyword evidence="4" id="KW-1185">Reference proteome</keyword>
<dbReference type="STRING" id="1837282.A6F49_14955"/>
<keyword evidence="2" id="KW-1133">Transmembrane helix</keyword>
<comment type="caution">
    <text evidence="3">The sequence shown here is derived from an EMBL/GenBank/DDBJ whole genome shotgun (WGS) entry which is preliminary data.</text>
</comment>
<evidence type="ECO:0000313" key="3">
    <source>
        <dbReference type="EMBL" id="OAV59182.1"/>
    </source>
</evidence>
<feature type="compositionally biased region" description="Polar residues" evidence="1">
    <location>
        <begin position="23"/>
        <end position="49"/>
    </location>
</feature>
<feature type="region of interest" description="Disordered" evidence="1">
    <location>
        <begin position="1"/>
        <end position="115"/>
    </location>
</feature>
<dbReference type="OrthoDB" id="3831145at2"/>
<feature type="transmembrane region" description="Helical" evidence="2">
    <location>
        <begin position="125"/>
        <end position="145"/>
    </location>
</feature>
<proteinExistence type="predicted"/>
<evidence type="ECO:0000313" key="4">
    <source>
        <dbReference type="Proteomes" id="UP000078292"/>
    </source>
</evidence>
<feature type="transmembrane region" description="Helical" evidence="2">
    <location>
        <begin position="182"/>
        <end position="205"/>
    </location>
</feature>
<reference evidence="3 4" key="1">
    <citation type="submission" date="2016-04" db="EMBL/GenBank/DDBJ databases">
        <title>First whole genome shotgun sequence of the bacterium Enteractinococcus sp. strain UASWS1574.</title>
        <authorList>
            <person name="Crovadore J."/>
            <person name="Chablais R."/>
            <person name="Lefort F."/>
        </authorList>
    </citation>
    <scope>NUCLEOTIDE SEQUENCE [LARGE SCALE GENOMIC DNA]</scope>
    <source>
        <strain evidence="3 4">UASWS1574</strain>
    </source>
</reference>
<keyword evidence="2" id="KW-0812">Transmembrane</keyword>
<gene>
    <name evidence="3" type="ORF">A6F49_14955</name>
</gene>
<dbReference type="EMBL" id="LXEY01000022">
    <property type="protein sequence ID" value="OAV59182.1"/>
    <property type="molecule type" value="Genomic_DNA"/>
</dbReference>
<feature type="transmembrane region" description="Helical" evidence="2">
    <location>
        <begin position="212"/>
        <end position="230"/>
    </location>
</feature>
<evidence type="ECO:0000256" key="2">
    <source>
        <dbReference type="SAM" id="Phobius"/>
    </source>
</evidence>
<protein>
    <submittedName>
        <fullName evidence="3">Uncharacterized protein</fullName>
    </submittedName>
</protein>
<dbReference type="Proteomes" id="UP000078292">
    <property type="component" value="Unassembled WGS sequence"/>
</dbReference>
<dbReference type="RefSeq" id="WP_043058852.1">
    <property type="nucleotide sequence ID" value="NZ_LXEY01000022.1"/>
</dbReference>
<feature type="transmembrane region" description="Helical" evidence="2">
    <location>
        <begin position="236"/>
        <end position="254"/>
    </location>
</feature>
<accession>A0A1B7LVZ0</accession>
<evidence type="ECO:0000256" key="1">
    <source>
        <dbReference type="SAM" id="MobiDB-lite"/>
    </source>
</evidence>
<organism evidence="3 4">
    <name type="scientific">Enteractinococcus helveticum</name>
    <dbReference type="NCBI Taxonomy" id="1837282"/>
    <lineage>
        <taxon>Bacteria</taxon>
        <taxon>Bacillati</taxon>
        <taxon>Actinomycetota</taxon>
        <taxon>Actinomycetes</taxon>
        <taxon>Micrococcales</taxon>
        <taxon>Micrococcaceae</taxon>
    </lineage>
</organism>
<dbReference type="AlphaFoldDB" id="A0A1B7LVZ0"/>